<comment type="caution">
    <text evidence="10">The sequence shown here is derived from an EMBL/GenBank/DDBJ whole genome shotgun (WGS) entry which is preliminary data.</text>
</comment>
<feature type="binding site" evidence="8">
    <location>
        <position position="28"/>
    </location>
    <ligand>
        <name>substrate</name>
    </ligand>
</feature>
<comment type="caution">
    <text evidence="8">Lacks conserved residue(s) required for the propagation of feature annotation.</text>
</comment>
<protein>
    <recommendedName>
        <fullName evidence="3 8">Diaminopimelate epimerase</fullName>
        <shortName evidence="8">DAP epimerase</shortName>
        <ecNumber evidence="3 8">5.1.1.7</ecNumber>
    </recommendedName>
    <alternativeName>
        <fullName evidence="8">PLP-independent amino acid racemase</fullName>
    </alternativeName>
</protein>
<comment type="function">
    <text evidence="8">Catalyzes the stereoinversion of LL-2,6-diaminopimelate (L,L-DAP) to meso-diaminopimelate (meso-DAP), a precursor of L-lysine and an essential component of the bacterial peptidoglycan.</text>
</comment>
<dbReference type="AlphaFoldDB" id="A0A562VBH1"/>
<dbReference type="Pfam" id="PF01678">
    <property type="entry name" value="DAP_epimerase"/>
    <property type="match status" value="2"/>
</dbReference>
<keyword evidence="11" id="KW-1185">Reference proteome</keyword>
<dbReference type="PANTHER" id="PTHR31689">
    <property type="entry name" value="DIAMINOPIMELATE EPIMERASE, CHLOROPLASTIC"/>
    <property type="match status" value="1"/>
</dbReference>
<dbReference type="EC" id="5.1.1.7" evidence="3 8"/>
<dbReference type="GO" id="GO:0009089">
    <property type="term" value="P:lysine biosynthetic process via diaminopimelate"/>
    <property type="evidence" value="ECO:0007669"/>
    <property type="project" value="UniProtKB-UniRule"/>
</dbReference>
<feature type="active site" evidence="9">
    <location>
        <position position="98"/>
    </location>
</feature>
<comment type="similarity">
    <text evidence="2 8">Belongs to the diaminopimelate epimerase family.</text>
</comment>
<dbReference type="RefSeq" id="WP_147133400.1">
    <property type="nucleotide sequence ID" value="NZ_BAABIJ010000001.1"/>
</dbReference>
<name>A0A562VBH1_9ACTN</name>
<dbReference type="Gene3D" id="3.10.310.10">
    <property type="entry name" value="Diaminopimelate Epimerase, Chain A, domain 1"/>
    <property type="match status" value="2"/>
</dbReference>
<comment type="subcellular location">
    <subcellularLocation>
        <location evidence="8">Cytoplasm</location>
    </subcellularLocation>
</comment>
<dbReference type="SUPFAM" id="SSF54506">
    <property type="entry name" value="Diaminopimelate epimerase-like"/>
    <property type="match status" value="2"/>
</dbReference>
<feature type="site" description="Could be important to modulate the pK values of the two catalytic cysteine residues" evidence="8">
    <location>
        <position position="217"/>
    </location>
</feature>
<feature type="site" description="Could be important to modulate the pK values of the two catalytic cysteine residues" evidence="8">
    <location>
        <position position="171"/>
    </location>
</feature>
<comment type="subunit">
    <text evidence="8">Homodimer.</text>
</comment>
<gene>
    <name evidence="8" type="primary">dapF</name>
    <name evidence="10" type="ORF">LX16_0860</name>
</gene>
<dbReference type="EMBL" id="VLLL01000005">
    <property type="protein sequence ID" value="TWJ15161.1"/>
    <property type="molecule type" value="Genomic_DNA"/>
</dbReference>
<evidence type="ECO:0000256" key="3">
    <source>
        <dbReference type="ARBA" id="ARBA00013080"/>
    </source>
</evidence>
<feature type="binding site" evidence="8">
    <location>
        <position position="89"/>
    </location>
    <ligand>
        <name>substrate</name>
    </ligand>
</feature>
<organism evidence="10 11">
    <name type="scientific">Stackebrandtia albiflava</name>
    <dbReference type="NCBI Taxonomy" id="406432"/>
    <lineage>
        <taxon>Bacteria</taxon>
        <taxon>Bacillati</taxon>
        <taxon>Actinomycetota</taxon>
        <taxon>Actinomycetes</taxon>
        <taxon>Glycomycetales</taxon>
        <taxon>Glycomycetaceae</taxon>
        <taxon>Stackebrandtia</taxon>
    </lineage>
</organism>
<feature type="active site" description="Proton acceptor" evidence="8">
    <location>
        <position position="226"/>
    </location>
</feature>
<dbReference type="GO" id="GO:0005829">
    <property type="term" value="C:cytosol"/>
    <property type="evidence" value="ECO:0007669"/>
    <property type="project" value="TreeGrafter"/>
</dbReference>
<comment type="catalytic activity">
    <reaction evidence="7 8">
        <text>(2S,6S)-2,6-diaminopimelate = meso-2,6-diaminopimelate</text>
        <dbReference type="Rhea" id="RHEA:15393"/>
        <dbReference type="ChEBI" id="CHEBI:57609"/>
        <dbReference type="ChEBI" id="CHEBI:57791"/>
        <dbReference type="EC" id="5.1.1.7"/>
    </reaction>
</comment>
<keyword evidence="5 8" id="KW-0457">Lysine biosynthesis</keyword>
<dbReference type="NCBIfam" id="TIGR00652">
    <property type="entry name" value="DapF"/>
    <property type="match status" value="1"/>
</dbReference>
<proteinExistence type="inferred from homology"/>
<feature type="binding site" evidence="8">
    <location>
        <begin position="217"/>
        <end position="218"/>
    </location>
    <ligand>
        <name>substrate</name>
    </ligand>
</feature>
<dbReference type="InterPro" id="IPR018510">
    <property type="entry name" value="DAP_epimerase_AS"/>
</dbReference>
<reference evidence="10 11" key="1">
    <citation type="journal article" date="2013" name="Stand. Genomic Sci.">
        <title>Genomic Encyclopedia of Type Strains, Phase I: The one thousand microbial genomes (KMG-I) project.</title>
        <authorList>
            <person name="Kyrpides N.C."/>
            <person name="Woyke T."/>
            <person name="Eisen J.A."/>
            <person name="Garrity G."/>
            <person name="Lilburn T.G."/>
            <person name="Beck B.J."/>
            <person name="Whitman W.B."/>
            <person name="Hugenholtz P."/>
            <person name="Klenk H.P."/>
        </authorList>
    </citation>
    <scope>NUCLEOTIDE SEQUENCE [LARGE SCALE GENOMIC DNA]</scope>
    <source>
        <strain evidence="10 11">DSM 45044</strain>
    </source>
</reference>
<evidence type="ECO:0000313" key="10">
    <source>
        <dbReference type="EMBL" id="TWJ15161.1"/>
    </source>
</evidence>
<keyword evidence="4 8" id="KW-0028">Amino-acid biosynthesis</keyword>
<dbReference type="InterPro" id="IPR001653">
    <property type="entry name" value="DAP_epimerase_DapF"/>
</dbReference>
<sequence length="278" mass="29472">MTGHATRRRTAGHDCRVTDFAKGHGTGNDFVIVADVDGEHPLDRAAIARLCDRRTGVGGDGLLRVVHAAKHPDGVSHAGHADWFMDYYNADGSIAEMCGNGVRVFVRYLREHRLATGDVIPVATRAGIRRVDVDGDLLRVDMGPARLLGESTADVTGHRLTGRHVSMGNPHLVCRVTDPAAYDLTRPPTVPADEFPDGVNVELFTGDRDHITMRVHERGVGETMSCGTGACAAAVVALDGPGTCDVDVPGGRLTVTATDDTVTLTGPAVLTFHGTTKP</sequence>
<dbReference type="UniPathway" id="UPA00034">
    <property type="reaction ID" value="UER00025"/>
</dbReference>
<feature type="binding site" evidence="8">
    <location>
        <position position="200"/>
    </location>
    <ligand>
        <name>substrate</name>
    </ligand>
</feature>
<feature type="active site" description="Proton donor" evidence="8">
    <location>
        <position position="98"/>
    </location>
</feature>
<evidence type="ECO:0000256" key="7">
    <source>
        <dbReference type="ARBA" id="ARBA00051712"/>
    </source>
</evidence>
<feature type="binding site" evidence="8">
    <location>
        <position position="169"/>
    </location>
    <ligand>
        <name>substrate</name>
    </ligand>
</feature>
<evidence type="ECO:0000256" key="5">
    <source>
        <dbReference type="ARBA" id="ARBA00023154"/>
    </source>
</evidence>
<dbReference type="PROSITE" id="PS01326">
    <property type="entry name" value="DAP_EPIMERASE"/>
    <property type="match status" value="1"/>
</dbReference>
<dbReference type="Proteomes" id="UP000321617">
    <property type="component" value="Unassembled WGS sequence"/>
</dbReference>
<evidence type="ECO:0000256" key="6">
    <source>
        <dbReference type="ARBA" id="ARBA00023235"/>
    </source>
</evidence>
<feature type="binding site" evidence="8">
    <location>
        <begin position="99"/>
        <end position="100"/>
    </location>
    <ligand>
        <name>substrate</name>
    </ligand>
</feature>
<keyword evidence="8" id="KW-0963">Cytoplasm</keyword>
<keyword evidence="6 8" id="KW-0413">Isomerase</keyword>
<dbReference type="OrthoDB" id="9805408at2"/>
<evidence type="ECO:0000256" key="9">
    <source>
        <dbReference type="PROSITE-ProRule" id="PRU10125"/>
    </source>
</evidence>
<evidence type="ECO:0000256" key="8">
    <source>
        <dbReference type="HAMAP-Rule" id="MF_00197"/>
    </source>
</evidence>
<evidence type="ECO:0000256" key="4">
    <source>
        <dbReference type="ARBA" id="ARBA00022605"/>
    </source>
</evidence>
<feature type="binding site" evidence="8">
    <location>
        <begin position="227"/>
        <end position="228"/>
    </location>
    <ligand>
        <name>substrate</name>
    </ligand>
</feature>
<evidence type="ECO:0000256" key="1">
    <source>
        <dbReference type="ARBA" id="ARBA00005196"/>
    </source>
</evidence>
<evidence type="ECO:0000256" key="2">
    <source>
        <dbReference type="ARBA" id="ARBA00010219"/>
    </source>
</evidence>
<dbReference type="GO" id="GO:0008837">
    <property type="term" value="F:diaminopimelate epimerase activity"/>
    <property type="evidence" value="ECO:0007669"/>
    <property type="project" value="UniProtKB-UniRule"/>
</dbReference>
<comment type="pathway">
    <text evidence="1 8">Amino-acid biosynthesis; L-lysine biosynthesis via DAP pathway; DL-2,6-diaminopimelate from LL-2,6-diaminopimelate: step 1/1.</text>
</comment>
<dbReference type="PANTHER" id="PTHR31689:SF0">
    <property type="entry name" value="DIAMINOPIMELATE EPIMERASE"/>
    <property type="match status" value="1"/>
</dbReference>
<dbReference type="HAMAP" id="MF_00197">
    <property type="entry name" value="DAP_epimerase"/>
    <property type="match status" value="1"/>
</dbReference>
<accession>A0A562VBH1</accession>
<evidence type="ECO:0000313" key="11">
    <source>
        <dbReference type="Proteomes" id="UP000321617"/>
    </source>
</evidence>